<evidence type="ECO:0000313" key="1">
    <source>
        <dbReference type="EMBL" id="KAH9805880.1"/>
    </source>
</evidence>
<evidence type="ECO:0000313" key="2">
    <source>
        <dbReference type="Proteomes" id="UP000829398"/>
    </source>
</evidence>
<keyword evidence="2" id="KW-1185">Reference proteome</keyword>
<organism evidence="1 2">
    <name type="scientific">Citrus sinensis</name>
    <name type="common">Sweet orange</name>
    <name type="synonym">Citrus aurantium var. sinensis</name>
    <dbReference type="NCBI Taxonomy" id="2711"/>
    <lineage>
        <taxon>Eukaryota</taxon>
        <taxon>Viridiplantae</taxon>
        <taxon>Streptophyta</taxon>
        <taxon>Embryophyta</taxon>
        <taxon>Tracheophyta</taxon>
        <taxon>Spermatophyta</taxon>
        <taxon>Magnoliopsida</taxon>
        <taxon>eudicotyledons</taxon>
        <taxon>Gunneridae</taxon>
        <taxon>Pentapetalae</taxon>
        <taxon>rosids</taxon>
        <taxon>malvids</taxon>
        <taxon>Sapindales</taxon>
        <taxon>Rutaceae</taxon>
        <taxon>Aurantioideae</taxon>
        <taxon>Citrus</taxon>
    </lineage>
</organism>
<accession>A0ACB8P829</accession>
<gene>
    <name evidence="1" type="ORF">KPL71_002563</name>
</gene>
<keyword evidence="1" id="KW-0808">Transferase</keyword>
<name>A0ACB8P829_CITSI</name>
<dbReference type="Proteomes" id="UP000829398">
    <property type="component" value="Chromosome 1"/>
</dbReference>
<sequence>MEKPRNRGSTRFITRTIDKSLDAMEMDKPIRFTSPQRMIAADNFSNLVALRFGFERNLRAMIYEFTANGSHDSYLLCKKNILGFGQLREIEVSTSKGIAYLHEECRQKIVHYDIKPESVLLDENFFPKAADFGLAKLYNREHTHITSTGRRRTPGCEAPELWMPYSVTQKCDVFSFGMLLFEVVGRRRNLEKEISEGQEWFPKWGREEV</sequence>
<comment type="caution">
    <text evidence="1">The sequence shown here is derived from an EMBL/GenBank/DDBJ whole genome shotgun (WGS) entry which is preliminary data.</text>
</comment>
<reference evidence="2" key="1">
    <citation type="journal article" date="2023" name="Hortic. Res.">
        <title>A chromosome-level phased genome enabling allele-level studies in sweet orange: a case study on citrus Huanglongbing tolerance.</title>
        <authorList>
            <person name="Wu B."/>
            <person name="Yu Q."/>
            <person name="Deng Z."/>
            <person name="Duan Y."/>
            <person name="Luo F."/>
            <person name="Gmitter F. Jr."/>
        </authorList>
    </citation>
    <scope>NUCLEOTIDE SEQUENCE [LARGE SCALE GENOMIC DNA]</scope>
    <source>
        <strain evidence="2">cv. Valencia</strain>
    </source>
</reference>
<keyword evidence="1" id="KW-0418">Kinase</keyword>
<protein>
    <submittedName>
        <fullName evidence="1">Protein kinase domain-containing protein</fullName>
    </submittedName>
</protein>
<dbReference type="EMBL" id="CM039170">
    <property type="protein sequence ID" value="KAH9805880.1"/>
    <property type="molecule type" value="Genomic_DNA"/>
</dbReference>
<proteinExistence type="predicted"/>